<dbReference type="InterPro" id="IPR050564">
    <property type="entry name" value="F420-G6PD/mer"/>
</dbReference>
<dbReference type="InterPro" id="IPR019922">
    <property type="entry name" value="Lucif-like_OxRdatse_MSMEG_4141"/>
</dbReference>
<feature type="domain" description="Luciferase-like" evidence="2">
    <location>
        <begin position="20"/>
        <end position="262"/>
    </location>
</feature>
<gene>
    <name evidence="3" type="ORF">BBK14_10185</name>
</gene>
<dbReference type="InterPro" id="IPR011251">
    <property type="entry name" value="Luciferase-like_dom"/>
</dbReference>
<dbReference type="Pfam" id="PF00296">
    <property type="entry name" value="Bac_luciferase"/>
    <property type="match status" value="1"/>
</dbReference>
<keyword evidence="1" id="KW-0560">Oxidoreductase</keyword>
<evidence type="ECO:0000256" key="1">
    <source>
        <dbReference type="ARBA" id="ARBA00023002"/>
    </source>
</evidence>
<accession>A0A1S1RH33</accession>
<evidence type="ECO:0000313" key="3">
    <source>
        <dbReference type="EMBL" id="OHV45109.1"/>
    </source>
</evidence>
<comment type="caution">
    <text evidence="3">The sequence shown here is derived from an EMBL/GenBank/DDBJ whole genome shotgun (WGS) entry which is preliminary data.</text>
</comment>
<name>A0A1S1RH33_9ACTN</name>
<reference evidence="4" key="1">
    <citation type="submission" date="2016-07" db="EMBL/GenBank/DDBJ databases">
        <title>Frankia sp. NRRL B-16219 Genome sequencing.</title>
        <authorList>
            <person name="Ghodhbane-Gtari F."/>
            <person name="Swanson E."/>
            <person name="Gueddou A."/>
            <person name="Louati M."/>
            <person name="Nouioui I."/>
            <person name="Hezbri K."/>
            <person name="Abebe-Akele F."/>
            <person name="Simpson S."/>
            <person name="Morris K."/>
            <person name="Thomas K."/>
            <person name="Gtari M."/>
            <person name="Tisa L.S."/>
        </authorList>
    </citation>
    <scope>NUCLEOTIDE SEQUENCE [LARGE SCALE GENOMIC DNA]</scope>
    <source>
        <strain evidence="4">NRRL B-16219</strain>
    </source>
</reference>
<proteinExistence type="predicted"/>
<dbReference type="NCBIfam" id="TIGR03620">
    <property type="entry name" value="F420_MSMEG_4141"/>
    <property type="match status" value="1"/>
</dbReference>
<dbReference type="RefSeq" id="WP_071059799.1">
    <property type="nucleotide sequence ID" value="NZ_MAXA01000014.1"/>
</dbReference>
<evidence type="ECO:0000313" key="4">
    <source>
        <dbReference type="Proteomes" id="UP000179769"/>
    </source>
</evidence>
<dbReference type="OrthoDB" id="4760590at2"/>
<organism evidence="3 4">
    <name type="scientific">Parafrankia soli</name>
    <dbReference type="NCBI Taxonomy" id="2599596"/>
    <lineage>
        <taxon>Bacteria</taxon>
        <taxon>Bacillati</taxon>
        <taxon>Actinomycetota</taxon>
        <taxon>Actinomycetes</taxon>
        <taxon>Frankiales</taxon>
        <taxon>Frankiaceae</taxon>
        <taxon>Parafrankia</taxon>
    </lineage>
</organism>
<dbReference type="PANTHER" id="PTHR43244">
    <property type="match status" value="1"/>
</dbReference>
<protein>
    <submittedName>
        <fullName evidence="3">LLM class F420-dependent oxidoreductase</fullName>
    </submittedName>
</protein>
<keyword evidence="4" id="KW-1185">Reference proteome</keyword>
<dbReference type="GO" id="GO:0016705">
    <property type="term" value="F:oxidoreductase activity, acting on paired donors, with incorporation or reduction of molecular oxygen"/>
    <property type="evidence" value="ECO:0007669"/>
    <property type="project" value="InterPro"/>
</dbReference>
<dbReference type="PANTHER" id="PTHR43244:SF1">
    <property type="entry name" value="5,10-METHYLENETETRAHYDROMETHANOPTERIN REDUCTASE"/>
    <property type="match status" value="1"/>
</dbReference>
<dbReference type="InterPro" id="IPR036661">
    <property type="entry name" value="Luciferase-like_sf"/>
</dbReference>
<dbReference type="Proteomes" id="UP000179769">
    <property type="component" value="Unassembled WGS sequence"/>
</dbReference>
<evidence type="ECO:0000259" key="2">
    <source>
        <dbReference type="Pfam" id="PF00296"/>
    </source>
</evidence>
<dbReference type="EMBL" id="MAXA01000014">
    <property type="protein sequence ID" value="OHV45109.1"/>
    <property type="molecule type" value="Genomic_DNA"/>
</dbReference>
<dbReference type="SUPFAM" id="SSF51679">
    <property type="entry name" value="Bacterial luciferase-like"/>
    <property type="match status" value="1"/>
</dbReference>
<dbReference type="AlphaFoldDB" id="A0A1S1RH33"/>
<dbReference type="Gene3D" id="3.20.20.30">
    <property type="entry name" value="Luciferase-like domain"/>
    <property type="match status" value="1"/>
</dbReference>
<sequence length="291" mass="31266">MAVDVGGIGVWRASFYWPGDAGQHAEIAAELEDLGYDAIWIGASAGDLALPETLLDATSRIAVATGIVNVWTEPLDQVVASYARVSGAHPDRLLLGIGAGHAANVEPTGQRYERPYRKVVDYLDGLDAAKTPVPRENRALAALGPRVLALAAERTAGAHPYLVPPEHTRRAREILGSGPLLAVEQKVVLETDPERARTIARATVNRYMTLPNYTNNLLRLGFTPDDFGGGGSDRLVDALVAWGDLDAVLSRVREHQDAGADHVCIHVLTEDPTTVPRPQWRALATALDLVS</sequence>